<protein>
    <submittedName>
        <fullName evidence="2">PAS domain-containing protein</fullName>
    </submittedName>
</protein>
<evidence type="ECO:0000256" key="1">
    <source>
        <dbReference type="SAM" id="MobiDB-lite"/>
    </source>
</evidence>
<gene>
    <name evidence="2" type="ORF">QUW44_02830</name>
</gene>
<dbReference type="Gene3D" id="3.30.450.20">
    <property type="entry name" value="PAS domain"/>
    <property type="match status" value="1"/>
</dbReference>
<feature type="compositionally biased region" description="Basic and acidic residues" evidence="1">
    <location>
        <begin position="95"/>
        <end position="104"/>
    </location>
</feature>
<name>A0ABT7UWN2_9LACO</name>
<organism evidence="2 3">
    <name type="scientific">Limosilactobacillus pontis</name>
    <dbReference type="NCBI Taxonomy" id="35787"/>
    <lineage>
        <taxon>Bacteria</taxon>
        <taxon>Bacillati</taxon>
        <taxon>Bacillota</taxon>
        <taxon>Bacilli</taxon>
        <taxon>Lactobacillales</taxon>
        <taxon>Lactobacillaceae</taxon>
        <taxon>Limosilactobacillus</taxon>
    </lineage>
</organism>
<dbReference type="EMBL" id="JAUDDW010000006">
    <property type="protein sequence ID" value="MDM8266108.1"/>
    <property type="molecule type" value="Genomic_DNA"/>
</dbReference>
<evidence type="ECO:0000313" key="2">
    <source>
        <dbReference type="EMBL" id="MDM8266108.1"/>
    </source>
</evidence>
<proteinExistence type="predicted"/>
<evidence type="ECO:0000313" key="3">
    <source>
        <dbReference type="Proteomes" id="UP001529343"/>
    </source>
</evidence>
<keyword evidence="3" id="KW-1185">Reference proteome</keyword>
<dbReference type="Pfam" id="PF13596">
    <property type="entry name" value="PAS_10"/>
    <property type="match status" value="1"/>
</dbReference>
<sequence length="123" mass="13689">MGCHPKQVVPMVKKVLSLLHSGEKDMVESSQVMDGHRTLIRYYAIRNAAGDYLGALQVTEDVEHICQLGEQHTFEHGIVEGQVVDEATTASITDHQNDDKDSSKRQRSHRKPGAPVCDGFTYL</sequence>
<accession>A0ABT7UWN2</accession>
<feature type="region of interest" description="Disordered" evidence="1">
    <location>
        <begin position="88"/>
        <end position="114"/>
    </location>
</feature>
<dbReference type="RefSeq" id="WP_289585863.1">
    <property type="nucleotide sequence ID" value="NZ_JAUDDW010000006.1"/>
</dbReference>
<dbReference type="Proteomes" id="UP001529343">
    <property type="component" value="Unassembled WGS sequence"/>
</dbReference>
<comment type="caution">
    <text evidence="2">The sequence shown here is derived from an EMBL/GenBank/DDBJ whole genome shotgun (WGS) entry which is preliminary data.</text>
</comment>
<reference evidence="3" key="1">
    <citation type="submission" date="2023-06" db="EMBL/GenBank/DDBJ databases">
        <title>Identification and characterization of horizontal gene transfer across gut microbiota members of farm animals based on homology search.</title>
        <authorList>
            <person name="Zeman M."/>
            <person name="Kubasova T."/>
            <person name="Jahodarova E."/>
            <person name="Nykrynova M."/>
            <person name="Rychlik I."/>
        </authorList>
    </citation>
    <scope>NUCLEOTIDE SEQUENCE [LARGE SCALE GENOMIC DNA]</scope>
    <source>
        <strain evidence="3">161_Gplus</strain>
    </source>
</reference>